<reference evidence="3 4" key="1">
    <citation type="submission" date="2017-06" db="EMBL/GenBank/DDBJ databases">
        <title>Draft genome sequence of a variant of Elsinoe murrayae.</title>
        <authorList>
            <person name="Cheng Q."/>
        </authorList>
    </citation>
    <scope>NUCLEOTIDE SEQUENCE [LARGE SCALE GENOMIC DNA]</scope>
    <source>
        <strain evidence="3 4">CQ-2017a</strain>
    </source>
</reference>
<keyword evidence="2" id="KW-1133">Transmembrane helix</keyword>
<evidence type="ECO:0000313" key="4">
    <source>
        <dbReference type="Proteomes" id="UP000243797"/>
    </source>
</evidence>
<dbReference type="EMBL" id="NKHZ01000039">
    <property type="protein sequence ID" value="PNS18560.1"/>
    <property type="molecule type" value="Genomic_DNA"/>
</dbReference>
<feature type="coiled-coil region" evidence="1">
    <location>
        <begin position="35"/>
        <end position="62"/>
    </location>
</feature>
<dbReference type="OrthoDB" id="3938969at2759"/>
<keyword evidence="2" id="KW-0472">Membrane</keyword>
<keyword evidence="1" id="KW-0175">Coiled coil</keyword>
<dbReference type="InParanoid" id="A0A2K1QUE2"/>
<feature type="transmembrane region" description="Helical" evidence="2">
    <location>
        <begin position="6"/>
        <end position="31"/>
    </location>
</feature>
<organism evidence="3 4">
    <name type="scientific">Sphaceloma murrayae</name>
    <dbReference type="NCBI Taxonomy" id="2082308"/>
    <lineage>
        <taxon>Eukaryota</taxon>
        <taxon>Fungi</taxon>
        <taxon>Dikarya</taxon>
        <taxon>Ascomycota</taxon>
        <taxon>Pezizomycotina</taxon>
        <taxon>Dothideomycetes</taxon>
        <taxon>Dothideomycetidae</taxon>
        <taxon>Myriangiales</taxon>
        <taxon>Elsinoaceae</taxon>
        <taxon>Sphaceloma</taxon>
    </lineage>
</organism>
<gene>
    <name evidence="3" type="ORF">CAC42_5099</name>
</gene>
<accession>A0A2K1QUE2</accession>
<keyword evidence="4" id="KW-1185">Reference proteome</keyword>
<name>A0A2K1QUE2_9PEZI</name>
<protein>
    <submittedName>
        <fullName evidence="3">Uncharacterized protein</fullName>
    </submittedName>
</protein>
<sequence length="139" mass="14118">MCPHTAVIVAPAIVGALLLKGLALTALFVVLHHHEKKERTALKRLEASKAHVEEQTVIIENRGPQGGTAGFAEVVTTGPAGTQVTTTPTTAGGAVVVSTAPAGVSGGIVTVEPGKTAIVKAEHPVGKPEEAKIVSTTHQ</sequence>
<evidence type="ECO:0000313" key="3">
    <source>
        <dbReference type="EMBL" id="PNS18560.1"/>
    </source>
</evidence>
<dbReference type="AlphaFoldDB" id="A0A2K1QUE2"/>
<dbReference type="Proteomes" id="UP000243797">
    <property type="component" value="Unassembled WGS sequence"/>
</dbReference>
<proteinExistence type="predicted"/>
<keyword evidence="2" id="KW-0812">Transmembrane</keyword>
<evidence type="ECO:0000256" key="1">
    <source>
        <dbReference type="SAM" id="Coils"/>
    </source>
</evidence>
<comment type="caution">
    <text evidence="3">The sequence shown here is derived from an EMBL/GenBank/DDBJ whole genome shotgun (WGS) entry which is preliminary data.</text>
</comment>
<evidence type="ECO:0000256" key="2">
    <source>
        <dbReference type="SAM" id="Phobius"/>
    </source>
</evidence>